<keyword evidence="2" id="KW-1185">Reference proteome</keyword>
<evidence type="ECO:0008006" key="3">
    <source>
        <dbReference type="Google" id="ProtNLM"/>
    </source>
</evidence>
<dbReference type="Proteomes" id="UP000251402">
    <property type="component" value="Chromosome"/>
</dbReference>
<evidence type="ECO:0000313" key="1">
    <source>
        <dbReference type="EMBL" id="QEM13471.1"/>
    </source>
</evidence>
<dbReference type="EMBL" id="CP043450">
    <property type="protein sequence ID" value="QEM13471.1"/>
    <property type="molecule type" value="Genomic_DNA"/>
</dbReference>
<dbReference type="RefSeq" id="WP_112574842.1">
    <property type="nucleotide sequence ID" value="NZ_CP043450.1"/>
</dbReference>
<sequence>MIKPADKRALVNWDVFVDNMNRAAPVDLTETPLQKAARISALEAYPEHWFQYYFSKFYTAEPAPFHLRSTQRVLNNPEWFEARPWSRELSKSGRTMMEVLYLAMTGKKRNIILASNNSSNAIRLLLPYKTILEKNSRLINDYGVQQSIGNWKADEFITRNGVAFRALGAGESPRGTRNDEIRPDCIIVDDFDTDEQCRNPELVEQAYDWLERALIPTRSISVPLLVIFNGNIIAEDCCMLRAMAVADFYEIVNIRDENGKSTWPNKNTEAYIDTALRFLSYKAIQGEYYNNPITEGKVFKEIHFKAIRPLKEYRFLVSYTDPSYKSGRKNDFKATCLMGKWKDEYHVIRQYCQQTTTANMLAWHYEIMSLVNGAVPLYMLIEWPWIDDSLKLEIAKANKHFKRSLPLTPDPRKKPEKFYRIESSLEPINRNGKLYFNQAIKDTPDMKACEAQFKALSQTSRAHDDGPDSVEGAKATIDSKTISNTGGMQVLPPIKNSKRV</sequence>
<dbReference type="OrthoDB" id="1327410at2"/>
<organism evidence="1 2">
    <name type="scientific">Mucilaginibacter rubeus</name>
    <dbReference type="NCBI Taxonomy" id="2027860"/>
    <lineage>
        <taxon>Bacteria</taxon>
        <taxon>Pseudomonadati</taxon>
        <taxon>Bacteroidota</taxon>
        <taxon>Sphingobacteriia</taxon>
        <taxon>Sphingobacteriales</taxon>
        <taxon>Sphingobacteriaceae</taxon>
        <taxon>Mucilaginibacter</taxon>
    </lineage>
</organism>
<dbReference type="Gene3D" id="3.40.50.300">
    <property type="entry name" value="P-loop containing nucleotide triphosphate hydrolases"/>
    <property type="match status" value="1"/>
</dbReference>
<reference evidence="1" key="1">
    <citation type="submission" date="2019-08" db="EMBL/GenBank/DDBJ databases">
        <title>Comparative genome analysis confer to the adaptation heavy metal polluted environment.</title>
        <authorList>
            <person name="Li Y."/>
        </authorList>
    </citation>
    <scope>NUCLEOTIDE SEQUENCE [LARGE SCALE GENOMIC DNA]</scope>
    <source>
        <strain evidence="1">P1</strain>
    </source>
</reference>
<gene>
    <name evidence="1" type="ORF">DEO27_026825</name>
</gene>
<evidence type="ECO:0000313" key="2">
    <source>
        <dbReference type="Proteomes" id="UP000251402"/>
    </source>
</evidence>
<proteinExistence type="predicted"/>
<name>A0A5C1I9P0_9SPHI</name>
<protein>
    <recommendedName>
        <fullName evidence="3">Terminase large subunit gp17-like C-terminal domain-containing protein</fullName>
    </recommendedName>
</protein>
<dbReference type="InterPro" id="IPR027417">
    <property type="entry name" value="P-loop_NTPase"/>
</dbReference>
<accession>A0A5C1I9P0</accession>
<dbReference type="KEGG" id="mrub:DEO27_026825"/>
<dbReference type="AlphaFoldDB" id="A0A5C1I9P0"/>